<protein>
    <submittedName>
        <fullName evidence="8">Putative TIM-barrel enzyme/transcriptional regulator with AAA-type ATPase domain</fullName>
    </submittedName>
</protein>
<evidence type="ECO:0000256" key="1">
    <source>
        <dbReference type="ARBA" id="ARBA00022741"/>
    </source>
</evidence>
<organism evidence="8 9">
    <name type="scientific">Rhizobium giardinii</name>
    <dbReference type="NCBI Taxonomy" id="56731"/>
    <lineage>
        <taxon>Bacteria</taxon>
        <taxon>Pseudomonadati</taxon>
        <taxon>Pseudomonadota</taxon>
        <taxon>Alphaproteobacteria</taxon>
        <taxon>Hyphomicrobiales</taxon>
        <taxon>Rhizobiaceae</taxon>
        <taxon>Rhizobium/Agrobacterium group</taxon>
        <taxon>Rhizobium</taxon>
    </lineage>
</organism>
<feature type="domain" description="Sigma-54 factor interaction" evidence="7">
    <location>
        <begin position="313"/>
        <end position="535"/>
    </location>
</feature>
<dbReference type="Proteomes" id="UP000585507">
    <property type="component" value="Unassembled WGS sequence"/>
</dbReference>
<feature type="coiled-coil region" evidence="6">
    <location>
        <begin position="283"/>
        <end position="317"/>
    </location>
</feature>
<dbReference type="Gene3D" id="1.10.10.60">
    <property type="entry name" value="Homeodomain-like"/>
    <property type="match status" value="1"/>
</dbReference>
<dbReference type="GO" id="GO:0000160">
    <property type="term" value="P:phosphorelay signal transduction system"/>
    <property type="evidence" value="ECO:0007669"/>
    <property type="project" value="UniProtKB-KW"/>
</dbReference>
<dbReference type="SUPFAM" id="SSF52540">
    <property type="entry name" value="P-loop containing nucleoside triphosphate hydrolases"/>
    <property type="match status" value="1"/>
</dbReference>
<dbReference type="InterPro" id="IPR009215">
    <property type="entry name" value="TIM-br_IGPS-like"/>
</dbReference>
<sequence length="611" mass="66358">MADPIAHPADPRSLVSAPAHARVEIVATLKATLGKPNSTLVGAAIGTGMAAQAACRGGADFILALNAGRLRSMGAPSIFSLLALRNSNDFVLDFARSEILPVAKVPVFFGGSAFDPRCSIETVLESIAKAGFGAIVNFPTAIFLDGRFRTEIERAGLGFQRELDMLRAAQKRGMATLAYVRTAAEAQQAAHAGVDIINLNLGWNVGGTVGSRTGLSLTQAAEYAKVVFRQIRAISENTLCVLEGGPIVSPDQMYEVSAVSRADGYIGGSTIDRVPLEASMEQITSAFKSVGTLQKRIDELERQLEHVQREYAIVGRSPAIQQIKQRFEKLAASPLPVLITGEVGTGKKLLARAIHEASRRPGSKLISASPVGASGESLFGSAPSDGGRKMLGLLGYQPKATLLIENIECLSSDVQERLMEVIETGVYRRLGDNDRGRFEGRLILTSTRSLTELGSSGQIIPSLESRLAPGHILLPSLRDRLEDLPLLAEHFLQALRKDRRSRKLSVDHSAYRVLMTYGWPENIRELRSVLETAAIGCEGDWIKAEHLPPLGGADAPQPHPADEREWILNALQRHRFRRGETARYLGISRKTLYNKMRAYGFPLQARGEDFE</sequence>
<proteinExistence type="predicted"/>
<dbReference type="InterPro" id="IPR027417">
    <property type="entry name" value="P-loop_NTPase"/>
</dbReference>
<accession>A0A7W8UGH7</accession>
<keyword evidence="6" id="KW-0175">Coiled coil</keyword>
<dbReference type="Pfam" id="PF02954">
    <property type="entry name" value="HTH_8"/>
    <property type="match status" value="1"/>
</dbReference>
<dbReference type="InterPro" id="IPR003593">
    <property type="entry name" value="AAA+_ATPase"/>
</dbReference>
<dbReference type="GO" id="GO:0005524">
    <property type="term" value="F:ATP binding"/>
    <property type="evidence" value="ECO:0007669"/>
    <property type="project" value="InterPro"/>
</dbReference>
<dbReference type="InterPro" id="IPR015813">
    <property type="entry name" value="Pyrv/PenolPyrv_kinase-like_dom"/>
</dbReference>
<dbReference type="InterPro" id="IPR002197">
    <property type="entry name" value="HTH_Fis"/>
</dbReference>
<dbReference type="EMBL" id="JACHBK010000015">
    <property type="protein sequence ID" value="MBB5538853.1"/>
    <property type="molecule type" value="Genomic_DNA"/>
</dbReference>
<reference evidence="8 9" key="1">
    <citation type="submission" date="2020-08" db="EMBL/GenBank/DDBJ databases">
        <title>Genomic Encyclopedia of Type Strains, Phase IV (KMG-V): Genome sequencing to study the core and pangenomes of soil and plant-associated prokaryotes.</title>
        <authorList>
            <person name="Whitman W."/>
        </authorList>
    </citation>
    <scope>NUCLEOTIDE SEQUENCE [LARGE SCALE GENOMIC DNA]</scope>
    <source>
        <strain evidence="8 9">SEMIA 4084</strain>
    </source>
</reference>
<dbReference type="SMART" id="SM00382">
    <property type="entry name" value="AAA"/>
    <property type="match status" value="1"/>
</dbReference>
<dbReference type="Gene3D" id="1.10.8.60">
    <property type="match status" value="1"/>
</dbReference>
<evidence type="ECO:0000256" key="3">
    <source>
        <dbReference type="ARBA" id="ARBA00023012"/>
    </source>
</evidence>
<evidence type="ECO:0000256" key="5">
    <source>
        <dbReference type="ARBA" id="ARBA00023163"/>
    </source>
</evidence>
<dbReference type="GO" id="GO:0006355">
    <property type="term" value="P:regulation of DNA-templated transcription"/>
    <property type="evidence" value="ECO:0007669"/>
    <property type="project" value="InterPro"/>
</dbReference>
<evidence type="ECO:0000256" key="4">
    <source>
        <dbReference type="ARBA" id="ARBA00023015"/>
    </source>
</evidence>
<evidence type="ECO:0000313" key="9">
    <source>
        <dbReference type="Proteomes" id="UP000585507"/>
    </source>
</evidence>
<dbReference type="PRINTS" id="PR01590">
    <property type="entry name" value="HTHFIS"/>
</dbReference>
<dbReference type="Gene3D" id="3.20.20.70">
    <property type="entry name" value="Aldolase class I"/>
    <property type="match status" value="1"/>
</dbReference>
<evidence type="ECO:0000259" key="7">
    <source>
        <dbReference type="PROSITE" id="PS50045"/>
    </source>
</evidence>
<dbReference type="SUPFAM" id="SSF46689">
    <property type="entry name" value="Homeodomain-like"/>
    <property type="match status" value="1"/>
</dbReference>
<dbReference type="AlphaFoldDB" id="A0A7W8UGH7"/>
<keyword evidence="4" id="KW-0805">Transcription regulation</keyword>
<keyword evidence="5" id="KW-0804">Transcription</keyword>
<dbReference type="Pfam" id="PF25601">
    <property type="entry name" value="AAA_lid_14"/>
    <property type="match status" value="1"/>
</dbReference>
<keyword evidence="1" id="KW-0547">Nucleotide-binding</keyword>
<evidence type="ECO:0000256" key="6">
    <source>
        <dbReference type="SAM" id="Coils"/>
    </source>
</evidence>
<dbReference type="InterPro" id="IPR013785">
    <property type="entry name" value="Aldolase_TIM"/>
</dbReference>
<name>A0A7W8UGH7_9HYPH</name>
<dbReference type="Pfam" id="PF00158">
    <property type="entry name" value="Sigma54_activat"/>
    <property type="match status" value="1"/>
</dbReference>
<evidence type="ECO:0000313" key="8">
    <source>
        <dbReference type="EMBL" id="MBB5538853.1"/>
    </source>
</evidence>
<keyword evidence="2" id="KW-0067">ATP-binding</keyword>
<dbReference type="GO" id="GO:0043565">
    <property type="term" value="F:sequence-specific DNA binding"/>
    <property type="evidence" value="ECO:0007669"/>
    <property type="project" value="InterPro"/>
</dbReference>
<dbReference type="InterPro" id="IPR051353">
    <property type="entry name" value="Tobamovirus_resist_UPF0261"/>
</dbReference>
<dbReference type="InterPro" id="IPR009057">
    <property type="entry name" value="Homeodomain-like_sf"/>
</dbReference>
<dbReference type="GO" id="GO:0003824">
    <property type="term" value="F:catalytic activity"/>
    <property type="evidence" value="ECO:0007669"/>
    <property type="project" value="InterPro"/>
</dbReference>
<evidence type="ECO:0000256" key="2">
    <source>
        <dbReference type="ARBA" id="ARBA00022840"/>
    </source>
</evidence>
<dbReference type="SUPFAM" id="SSF51395">
    <property type="entry name" value="FMN-linked oxidoreductases"/>
    <property type="match status" value="1"/>
</dbReference>
<dbReference type="PANTHER" id="PTHR31862:SF1">
    <property type="entry name" value="UPF0261 DOMAIN PROTEIN (AFU_ORTHOLOGUE AFUA_1G10120)"/>
    <property type="match status" value="1"/>
</dbReference>
<dbReference type="InterPro" id="IPR058031">
    <property type="entry name" value="AAA_lid_NorR"/>
</dbReference>
<dbReference type="PROSITE" id="PS50045">
    <property type="entry name" value="SIGMA54_INTERACT_4"/>
    <property type="match status" value="1"/>
</dbReference>
<dbReference type="CDD" id="cd00009">
    <property type="entry name" value="AAA"/>
    <property type="match status" value="1"/>
</dbReference>
<dbReference type="Pfam" id="PF09370">
    <property type="entry name" value="PEP_hydrolase"/>
    <property type="match status" value="1"/>
</dbReference>
<dbReference type="PANTHER" id="PTHR31862">
    <property type="entry name" value="UPF0261 DOMAIN PROTEIN (AFU_ORTHOLOGUE AFUA_1G10120)"/>
    <property type="match status" value="1"/>
</dbReference>
<dbReference type="RefSeq" id="WP_018325699.1">
    <property type="nucleotide sequence ID" value="NZ_JACHBK010000015.1"/>
</dbReference>
<keyword evidence="9" id="KW-1185">Reference proteome</keyword>
<dbReference type="Gene3D" id="3.40.50.300">
    <property type="entry name" value="P-loop containing nucleotide triphosphate hydrolases"/>
    <property type="match status" value="1"/>
</dbReference>
<dbReference type="SUPFAM" id="SSF51621">
    <property type="entry name" value="Phosphoenolpyruvate/pyruvate domain"/>
    <property type="match status" value="1"/>
</dbReference>
<comment type="caution">
    <text evidence="8">The sequence shown here is derived from an EMBL/GenBank/DDBJ whole genome shotgun (WGS) entry which is preliminary data.</text>
</comment>
<gene>
    <name evidence="8" type="ORF">GGD55_005593</name>
</gene>
<dbReference type="InterPro" id="IPR002078">
    <property type="entry name" value="Sigma_54_int"/>
</dbReference>
<keyword evidence="3" id="KW-0902">Two-component regulatory system</keyword>